<keyword evidence="1" id="KW-0472">Membrane</keyword>
<feature type="transmembrane region" description="Helical" evidence="1">
    <location>
        <begin position="206"/>
        <end position="226"/>
    </location>
</feature>
<gene>
    <name evidence="2" type="ORF">SAMN04487779_1001276</name>
</gene>
<feature type="transmembrane region" description="Helical" evidence="1">
    <location>
        <begin position="169"/>
        <end position="194"/>
    </location>
</feature>
<keyword evidence="1" id="KW-0812">Transmembrane</keyword>
<organism evidence="2 3">
    <name type="scientific">Belnapia rosea</name>
    <dbReference type="NCBI Taxonomy" id="938405"/>
    <lineage>
        <taxon>Bacteria</taxon>
        <taxon>Pseudomonadati</taxon>
        <taxon>Pseudomonadota</taxon>
        <taxon>Alphaproteobacteria</taxon>
        <taxon>Acetobacterales</taxon>
        <taxon>Roseomonadaceae</taxon>
        <taxon>Belnapia</taxon>
    </lineage>
</organism>
<proteinExistence type="predicted"/>
<feature type="transmembrane region" description="Helical" evidence="1">
    <location>
        <begin position="333"/>
        <end position="354"/>
    </location>
</feature>
<evidence type="ECO:0000313" key="3">
    <source>
        <dbReference type="Proteomes" id="UP000198925"/>
    </source>
</evidence>
<feature type="transmembrane region" description="Helical" evidence="1">
    <location>
        <begin position="12"/>
        <end position="34"/>
    </location>
</feature>
<dbReference type="RefSeq" id="WP_090659741.1">
    <property type="nucleotide sequence ID" value="NZ_FMZX01000001.1"/>
</dbReference>
<feature type="transmembrane region" description="Helical" evidence="1">
    <location>
        <begin position="301"/>
        <end position="321"/>
    </location>
</feature>
<evidence type="ECO:0000256" key="1">
    <source>
        <dbReference type="SAM" id="Phobius"/>
    </source>
</evidence>
<feature type="transmembrane region" description="Helical" evidence="1">
    <location>
        <begin position="246"/>
        <end position="269"/>
    </location>
</feature>
<dbReference type="STRING" id="938405.SAMN02927895_00461"/>
<feature type="transmembrane region" description="Helical" evidence="1">
    <location>
        <begin position="85"/>
        <end position="104"/>
    </location>
</feature>
<feature type="transmembrane region" description="Helical" evidence="1">
    <location>
        <begin position="111"/>
        <end position="130"/>
    </location>
</feature>
<sequence length="510" mass="54033">MPDSPIPTAAPALLRLAAWLPALAFLLTVLAPPLNHDVAALLDFTGRWWAGERLYADLIDVNPPLIFLLTLAPVAISAWTPLGPVAAMLACLLAVCALATGMALRLAPRGGMEGACLAVALPMLAVAAGYDFGQREHLMAVAALPYLLVAARRAEGEPAGAGMRLASTLLAALGFALKPHFLAIPALVEAVVLLRRGPARALRDPVPWGMAALWLLYLASIPAFFPNYLHHVLPLVRDYYLGLGDFAWWQVILSERLGTALAALLPLALVAARGGFGALPQVVAAAGLGAALAAIVQQKGWTYHAVPVRMMAGLLAVLLAARWLDRALPARRALAAAPGAAVAAAFILFLHNLAGAEAPWREITWRWSRAGELAALVGREAPGGRVLVLSPDIFPVYPALNYAGAHSTLRTMNLWLLQGVYGACPEGGARYHEIGAMPPAEALLFRRTVEDVSAAPPDAILVARHAGIPACGKEFDVLEYLSRDPAFAAVLRRYRPAGGVEGYRLLRRAG</sequence>
<name>A0A1G6JTS2_9PROT</name>
<accession>A0A1G6JTS2</accession>
<dbReference type="Proteomes" id="UP000198925">
    <property type="component" value="Unassembled WGS sequence"/>
</dbReference>
<evidence type="ECO:0008006" key="4">
    <source>
        <dbReference type="Google" id="ProtNLM"/>
    </source>
</evidence>
<dbReference type="AlphaFoldDB" id="A0A1G6JTS2"/>
<keyword evidence="1" id="KW-1133">Transmembrane helix</keyword>
<feature type="transmembrane region" description="Helical" evidence="1">
    <location>
        <begin position="276"/>
        <end position="295"/>
    </location>
</feature>
<keyword evidence="3" id="KW-1185">Reference proteome</keyword>
<reference evidence="2 3" key="1">
    <citation type="submission" date="2016-10" db="EMBL/GenBank/DDBJ databases">
        <authorList>
            <person name="de Groot N.N."/>
        </authorList>
    </citation>
    <scope>NUCLEOTIDE SEQUENCE [LARGE SCALE GENOMIC DNA]</scope>
    <source>
        <strain evidence="2 3">CPCC 100156</strain>
    </source>
</reference>
<evidence type="ECO:0000313" key="2">
    <source>
        <dbReference type="EMBL" id="SDC22150.1"/>
    </source>
</evidence>
<dbReference type="EMBL" id="FMZX01000001">
    <property type="protein sequence ID" value="SDC22150.1"/>
    <property type="molecule type" value="Genomic_DNA"/>
</dbReference>
<protein>
    <recommendedName>
        <fullName evidence="4">4-amino-4-deoxy-L-arabinose transferase</fullName>
    </recommendedName>
</protein>